<dbReference type="RefSeq" id="WP_122630715.1">
    <property type="nucleotide sequence ID" value="NZ_UPPP01000134.1"/>
</dbReference>
<dbReference type="Gene3D" id="1.20.1250.20">
    <property type="entry name" value="MFS general substrate transporter like domains"/>
    <property type="match status" value="1"/>
</dbReference>
<sequence length="517" mass="57539">MSVRNRELKFINYFSYGINDFIGAGAFALTSAWLLYFYTTFCGLSLIAASSIFALARVVDAVASPTMGFITDNFHKTSLGRRFGRRKFFLLLGIPLVVVYSFIWVSGFSYLYYLLTYIGFEIVYTMVLIPYDTLAAEMTSDFTIRAKLTSARMYCAQFSAFVAAYLPGRFINALGKESSASFLYAGAIFTAIFMVVLALVYLFTWERSLAEVEAAEAKLPKGKLSFWQNVQKIYIDLITTLRIRTFRAHLGMYLGGYLAQDTFNAVFTYFVVFALFQNAVAASNLISAMYLFQILGVGIAAYVTIKLSPGTSFRVVTLLFMVSIFGYWLIYGAGMGSMLALYAVSAVAGLGRGGINFIPWNNYTFVPDVDEIISGTRREGVFAGFMSFLRKASQALAIFLVGVILQEFHFTSGVTRQPPEALTAIVAVLVIVPLLFLLLGIVSSFQFKITDETHAILKSEIARLKSGGSKQAVDGKTRSIVESLTGWDYENLWGNNPVGYQNWLKFKKTKNFRASEL</sequence>
<feature type="transmembrane region" description="Helical" evidence="1">
    <location>
        <begin position="282"/>
        <end position="303"/>
    </location>
</feature>
<dbReference type="CDD" id="cd17332">
    <property type="entry name" value="MFS_MelB_like"/>
    <property type="match status" value="1"/>
</dbReference>
<keyword evidence="1" id="KW-0812">Transmembrane</keyword>
<feature type="transmembrane region" description="Helical" evidence="1">
    <location>
        <begin position="182"/>
        <end position="203"/>
    </location>
</feature>
<feature type="transmembrane region" description="Helical" evidence="1">
    <location>
        <begin position="111"/>
        <end position="131"/>
    </location>
</feature>
<dbReference type="OrthoDB" id="9764596at2"/>
<protein>
    <submittedName>
        <fullName evidence="2">Mfs/sugar transport protein</fullName>
    </submittedName>
</protein>
<dbReference type="Proteomes" id="UP000277811">
    <property type="component" value="Unassembled WGS sequence"/>
</dbReference>
<evidence type="ECO:0000313" key="3">
    <source>
        <dbReference type="Proteomes" id="UP000277811"/>
    </source>
</evidence>
<feature type="transmembrane region" description="Helical" evidence="1">
    <location>
        <begin position="250"/>
        <end position="276"/>
    </location>
</feature>
<feature type="transmembrane region" description="Helical" evidence="1">
    <location>
        <begin position="421"/>
        <end position="442"/>
    </location>
</feature>
<feature type="transmembrane region" description="Helical" evidence="1">
    <location>
        <begin position="88"/>
        <end position="105"/>
    </location>
</feature>
<feature type="transmembrane region" description="Helical" evidence="1">
    <location>
        <begin position="151"/>
        <end position="170"/>
    </location>
</feature>
<gene>
    <name evidence="2" type="ORF">LUCI_5168</name>
</gene>
<dbReference type="InterPro" id="IPR036259">
    <property type="entry name" value="MFS_trans_sf"/>
</dbReference>
<feature type="transmembrane region" description="Helical" evidence="1">
    <location>
        <begin position="339"/>
        <end position="358"/>
    </location>
</feature>
<dbReference type="PANTHER" id="PTHR11328">
    <property type="entry name" value="MAJOR FACILITATOR SUPERFAMILY DOMAIN-CONTAINING PROTEIN"/>
    <property type="match status" value="1"/>
</dbReference>
<keyword evidence="2" id="KW-0762">Sugar transport</keyword>
<dbReference type="GO" id="GO:0015293">
    <property type="term" value="F:symporter activity"/>
    <property type="evidence" value="ECO:0007669"/>
    <property type="project" value="InterPro"/>
</dbReference>
<dbReference type="Pfam" id="PF13347">
    <property type="entry name" value="MFS_2"/>
    <property type="match status" value="1"/>
</dbReference>
<evidence type="ECO:0000313" key="2">
    <source>
        <dbReference type="EMBL" id="VBB09870.1"/>
    </source>
</evidence>
<feature type="transmembrane region" description="Helical" evidence="1">
    <location>
        <begin position="315"/>
        <end position="333"/>
    </location>
</feature>
<keyword evidence="1" id="KW-0472">Membrane</keyword>
<reference evidence="2 3" key="1">
    <citation type="submission" date="2018-06" db="EMBL/GenBank/DDBJ databases">
        <authorList>
            <person name="Strepis N."/>
        </authorList>
    </citation>
    <scope>NUCLEOTIDE SEQUENCE [LARGE SCALE GENOMIC DNA]</scope>
    <source>
        <strain evidence="2">LUCI</strain>
    </source>
</reference>
<dbReference type="EMBL" id="UPPP01000134">
    <property type="protein sequence ID" value="VBB09870.1"/>
    <property type="molecule type" value="Genomic_DNA"/>
</dbReference>
<organism evidence="2 3">
    <name type="scientific">Lucifera butyrica</name>
    <dbReference type="NCBI Taxonomy" id="1351585"/>
    <lineage>
        <taxon>Bacteria</taxon>
        <taxon>Bacillati</taxon>
        <taxon>Bacillota</taxon>
        <taxon>Negativicutes</taxon>
        <taxon>Veillonellales</taxon>
        <taxon>Veillonellaceae</taxon>
        <taxon>Lucifera</taxon>
    </lineage>
</organism>
<feature type="transmembrane region" description="Helical" evidence="1">
    <location>
        <begin position="44"/>
        <end position="67"/>
    </location>
</feature>
<name>A0A498RGD5_9FIRM</name>
<dbReference type="InterPro" id="IPR039672">
    <property type="entry name" value="MFS_2"/>
</dbReference>
<proteinExistence type="predicted"/>
<evidence type="ECO:0000256" key="1">
    <source>
        <dbReference type="SAM" id="Phobius"/>
    </source>
</evidence>
<dbReference type="GO" id="GO:0005886">
    <property type="term" value="C:plasma membrane"/>
    <property type="evidence" value="ECO:0007669"/>
    <property type="project" value="TreeGrafter"/>
</dbReference>
<dbReference type="SUPFAM" id="SSF103473">
    <property type="entry name" value="MFS general substrate transporter"/>
    <property type="match status" value="1"/>
</dbReference>
<accession>A0A498RGD5</accession>
<keyword evidence="1" id="KW-1133">Transmembrane helix</keyword>
<keyword evidence="3" id="KW-1185">Reference proteome</keyword>
<dbReference type="PANTHER" id="PTHR11328:SF24">
    <property type="entry name" value="MAJOR FACILITATOR SUPERFAMILY (MFS) PROFILE DOMAIN-CONTAINING PROTEIN"/>
    <property type="match status" value="1"/>
</dbReference>
<keyword evidence="2" id="KW-0813">Transport</keyword>
<dbReference type="GO" id="GO:0008643">
    <property type="term" value="P:carbohydrate transport"/>
    <property type="evidence" value="ECO:0007669"/>
    <property type="project" value="InterPro"/>
</dbReference>
<dbReference type="AlphaFoldDB" id="A0A498RGD5"/>